<reference evidence="1 2" key="1">
    <citation type="submission" date="2019-03" db="EMBL/GenBank/DDBJ databases">
        <title>First draft genome of Liparis tanakae, snailfish: a comprehensive survey of snailfish specific genes.</title>
        <authorList>
            <person name="Kim W."/>
            <person name="Song I."/>
            <person name="Jeong J.-H."/>
            <person name="Kim D."/>
            <person name="Kim S."/>
            <person name="Ryu S."/>
            <person name="Song J.Y."/>
            <person name="Lee S.K."/>
        </authorList>
    </citation>
    <scope>NUCLEOTIDE SEQUENCE [LARGE SCALE GENOMIC DNA]</scope>
    <source>
        <tissue evidence="1">Muscle</tissue>
    </source>
</reference>
<dbReference type="Proteomes" id="UP000314294">
    <property type="component" value="Unassembled WGS sequence"/>
</dbReference>
<dbReference type="EMBL" id="SRLO01006602">
    <property type="protein sequence ID" value="TNN28678.1"/>
    <property type="molecule type" value="Genomic_DNA"/>
</dbReference>
<evidence type="ECO:0000313" key="2">
    <source>
        <dbReference type="Proteomes" id="UP000314294"/>
    </source>
</evidence>
<protein>
    <submittedName>
        <fullName evidence="1">Uncharacterized protein</fullName>
    </submittedName>
</protein>
<name>A0A4Z2EIU4_9TELE</name>
<evidence type="ECO:0000313" key="1">
    <source>
        <dbReference type="EMBL" id="TNN28678.1"/>
    </source>
</evidence>
<keyword evidence="2" id="KW-1185">Reference proteome</keyword>
<sequence>MRRQDDKRMLLRYKYSLRCAVWTGAALDPGDLHGSLTRQQVSLRRLCGSTRTTAQGGGHGFVFQGM</sequence>
<organism evidence="1 2">
    <name type="scientific">Liparis tanakae</name>
    <name type="common">Tanaka's snailfish</name>
    <dbReference type="NCBI Taxonomy" id="230148"/>
    <lineage>
        <taxon>Eukaryota</taxon>
        <taxon>Metazoa</taxon>
        <taxon>Chordata</taxon>
        <taxon>Craniata</taxon>
        <taxon>Vertebrata</taxon>
        <taxon>Euteleostomi</taxon>
        <taxon>Actinopterygii</taxon>
        <taxon>Neopterygii</taxon>
        <taxon>Teleostei</taxon>
        <taxon>Neoteleostei</taxon>
        <taxon>Acanthomorphata</taxon>
        <taxon>Eupercaria</taxon>
        <taxon>Perciformes</taxon>
        <taxon>Cottioidei</taxon>
        <taxon>Cottales</taxon>
        <taxon>Liparidae</taxon>
        <taxon>Liparis</taxon>
    </lineage>
</organism>
<proteinExistence type="predicted"/>
<dbReference type="AlphaFoldDB" id="A0A4Z2EIU4"/>
<comment type="caution">
    <text evidence="1">The sequence shown here is derived from an EMBL/GenBank/DDBJ whole genome shotgun (WGS) entry which is preliminary data.</text>
</comment>
<accession>A0A4Z2EIU4</accession>
<gene>
    <name evidence="1" type="ORF">EYF80_061175</name>
</gene>